<evidence type="ECO:0000256" key="14">
    <source>
        <dbReference type="ARBA" id="ARBA00023288"/>
    </source>
</evidence>
<dbReference type="PANTHER" id="PTHR33619:SF3">
    <property type="entry name" value="POLYSACCHARIDE EXPORT PROTEIN GFCE-RELATED"/>
    <property type="match status" value="1"/>
</dbReference>
<reference evidence="20" key="1">
    <citation type="submission" date="2016-11" db="EMBL/GenBank/DDBJ databases">
        <authorList>
            <person name="Varghese N."/>
            <person name="Submissions S."/>
        </authorList>
    </citation>
    <scope>NUCLEOTIDE SEQUENCE [LARGE SCALE GENOMIC DNA]</scope>
    <source>
        <strain evidence="20">DSM 26898</strain>
    </source>
</reference>
<dbReference type="GO" id="GO:0006811">
    <property type="term" value="P:monoatomic ion transport"/>
    <property type="evidence" value="ECO:0007669"/>
    <property type="project" value="UniProtKB-KW"/>
</dbReference>
<dbReference type="Pfam" id="PF02563">
    <property type="entry name" value="Poly_export"/>
    <property type="match status" value="1"/>
</dbReference>
<keyword evidence="8" id="KW-0625">Polysaccharide transport</keyword>
<evidence type="ECO:0000256" key="10">
    <source>
        <dbReference type="ARBA" id="ARBA00023114"/>
    </source>
</evidence>
<evidence type="ECO:0000256" key="5">
    <source>
        <dbReference type="ARBA" id="ARBA00022597"/>
    </source>
</evidence>
<feature type="signal peptide" evidence="16">
    <location>
        <begin position="1"/>
        <end position="20"/>
    </location>
</feature>
<dbReference type="Gene3D" id="3.10.560.10">
    <property type="entry name" value="Outer membrane lipoprotein wza domain like"/>
    <property type="match status" value="1"/>
</dbReference>
<keyword evidence="6 15" id="KW-0812">Transmembrane</keyword>
<evidence type="ECO:0000256" key="11">
    <source>
        <dbReference type="ARBA" id="ARBA00023136"/>
    </source>
</evidence>
<evidence type="ECO:0000256" key="2">
    <source>
        <dbReference type="ARBA" id="ARBA00009450"/>
    </source>
</evidence>
<dbReference type="PROSITE" id="PS51257">
    <property type="entry name" value="PROKAR_LIPOPROTEIN"/>
    <property type="match status" value="1"/>
</dbReference>
<feature type="domain" description="SLBB" evidence="18">
    <location>
        <begin position="131"/>
        <end position="211"/>
    </location>
</feature>
<dbReference type="AlphaFoldDB" id="A0A1M4TS67"/>
<evidence type="ECO:0000313" key="19">
    <source>
        <dbReference type="EMBL" id="SHE47235.1"/>
    </source>
</evidence>
<dbReference type="GO" id="GO:0015159">
    <property type="term" value="F:polysaccharide transmembrane transporter activity"/>
    <property type="evidence" value="ECO:0007669"/>
    <property type="project" value="InterPro"/>
</dbReference>
<feature type="chain" id="PRO_5012070037" evidence="16">
    <location>
        <begin position="21"/>
        <end position="243"/>
    </location>
</feature>
<feature type="domain" description="Polysaccharide export protein N-terminal" evidence="17">
    <location>
        <begin position="40"/>
        <end position="128"/>
    </location>
</feature>
<dbReference type="EMBL" id="FQVO01000001">
    <property type="protein sequence ID" value="SHE47235.1"/>
    <property type="molecule type" value="Genomic_DNA"/>
</dbReference>
<proteinExistence type="inferred from homology"/>
<keyword evidence="13" id="KW-0998">Cell outer membrane</keyword>
<organism evidence="19 20">
    <name type="scientific">Chryseobacterium takakiae</name>
    <dbReference type="NCBI Taxonomy" id="1302685"/>
    <lineage>
        <taxon>Bacteria</taxon>
        <taxon>Pseudomonadati</taxon>
        <taxon>Bacteroidota</taxon>
        <taxon>Flavobacteriia</taxon>
        <taxon>Flavobacteriales</taxon>
        <taxon>Weeksellaceae</taxon>
        <taxon>Chryseobacterium group</taxon>
        <taxon>Chryseobacterium</taxon>
    </lineage>
</organism>
<dbReference type="GO" id="GO:0046930">
    <property type="term" value="C:pore complex"/>
    <property type="evidence" value="ECO:0007669"/>
    <property type="project" value="UniProtKB-KW"/>
</dbReference>
<evidence type="ECO:0000256" key="3">
    <source>
        <dbReference type="ARBA" id="ARBA00022448"/>
    </source>
</evidence>
<dbReference type="Pfam" id="PF22461">
    <property type="entry name" value="SLBB_2"/>
    <property type="match status" value="1"/>
</dbReference>
<dbReference type="RefSeq" id="WP_072883254.1">
    <property type="nucleotide sequence ID" value="NZ_FQVO01000001.1"/>
</dbReference>
<dbReference type="PANTHER" id="PTHR33619">
    <property type="entry name" value="POLYSACCHARIDE EXPORT PROTEIN GFCE-RELATED"/>
    <property type="match status" value="1"/>
</dbReference>
<dbReference type="Proteomes" id="UP000184236">
    <property type="component" value="Unassembled WGS sequence"/>
</dbReference>
<comment type="similarity">
    <text evidence="2">Belongs to the BexD/CtrA/VexA family.</text>
</comment>
<sequence>MLKKLIIYAAVLLSVLSCKTYNVLEEDKATRNMQDFSFDPSYQYRIRKDDKITLSVWGQDDLSVGSVYGIYNSNEVYGKWLLVDAGGNIEIPRLGTTPVIGKSVPELKEEIKNKLKKWLVNPIVDVKVLNKEIAVMGEVRNPAVIQVDKDQNTLLELVSKAGGFEMYANLKSVKILRQEGENVRVTNIDLTQMKDVPNQNIVLHPGDYIIVPSKKSKDFDKRISTIIPFATVTSAAAILFGLL</sequence>
<comment type="subcellular location">
    <subcellularLocation>
        <location evidence="1">Cell outer membrane</location>
        <topology evidence="1">Multi-pass membrane protein</topology>
    </subcellularLocation>
</comment>
<dbReference type="GO" id="GO:0009279">
    <property type="term" value="C:cell outer membrane"/>
    <property type="evidence" value="ECO:0007669"/>
    <property type="project" value="UniProtKB-SubCell"/>
</dbReference>
<keyword evidence="20" id="KW-1185">Reference proteome</keyword>
<keyword evidence="10" id="KW-0626">Porin</keyword>
<keyword evidence="9" id="KW-0406">Ion transport</keyword>
<evidence type="ECO:0000256" key="15">
    <source>
        <dbReference type="SAM" id="Phobius"/>
    </source>
</evidence>
<keyword evidence="4" id="KW-1134">Transmembrane beta strand</keyword>
<keyword evidence="11 15" id="KW-0472">Membrane</keyword>
<dbReference type="OrthoDB" id="662756at2"/>
<keyword evidence="5" id="KW-0762">Sugar transport</keyword>
<accession>A0A1M4TS67</accession>
<evidence type="ECO:0000256" key="16">
    <source>
        <dbReference type="SAM" id="SignalP"/>
    </source>
</evidence>
<evidence type="ECO:0000256" key="12">
    <source>
        <dbReference type="ARBA" id="ARBA00023139"/>
    </source>
</evidence>
<dbReference type="InterPro" id="IPR054765">
    <property type="entry name" value="SLBB_dom"/>
</dbReference>
<feature type="transmembrane region" description="Helical" evidence="15">
    <location>
        <begin position="223"/>
        <end position="242"/>
    </location>
</feature>
<protein>
    <submittedName>
        <fullName evidence="19">Polysaccharide export outer membrane protein</fullName>
    </submittedName>
</protein>
<dbReference type="InterPro" id="IPR049712">
    <property type="entry name" value="Poly_export"/>
</dbReference>
<evidence type="ECO:0000256" key="6">
    <source>
        <dbReference type="ARBA" id="ARBA00022692"/>
    </source>
</evidence>
<evidence type="ECO:0000259" key="17">
    <source>
        <dbReference type="Pfam" id="PF02563"/>
    </source>
</evidence>
<name>A0A1M4TS67_9FLAO</name>
<evidence type="ECO:0000256" key="4">
    <source>
        <dbReference type="ARBA" id="ARBA00022452"/>
    </source>
</evidence>
<keyword evidence="15" id="KW-1133">Transmembrane helix</keyword>
<keyword evidence="3" id="KW-0813">Transport</keyword>
<evidence type="ECO:0000256" key="13">
    <source>
        <dbReference type="ARBA" id="ARBA00023237"/>
    </source>
</evidence>
<evidence type="ECO:0000256" key="9">
    <source>
        <dbReference type="ARBA" id="ARBA00023065"/>
    </source>
</evidence>
<dbReference type="STRING" id="1302685.SAMN05444408_101533"/>
<evidence type="ECO:0000256" key="8">
    <source>
        <dbReference type="ARBA" id="ARBA00023047"/>
    </source>
</evidence>
<dbReference type="GO" id="GO:0015288">
    <property type="term" value="F:porin activity"/>
    <property type="evidence" value="ECO:0007669"/>
    <property type="project" value="UniProtKB-KW"/>
</dbReference>
<dbReference type="InterPro" id="IPR003715">
    <property type="entry name" value="Poly_export_N"/>
</dbReference>
<gene>
    <name evidence="19" type="ORF">SAMN05444408_101533</name>
</gene>
<evidence type="ECO:0000256" key="1">
    <source>
        <dbReference type="ARBA" id="ARBA00004571"/>
    </source>
</evidence>
<evidence type="ECO:0000313" key="20">
    <source>
        <dbReference type="Proteomes" id="UP000184236"/>
    </source>
</evidence>
<keyword evidence="7 16" id="KW-0732">Signal</keyword>
<evidence type="ECO:0000256" key="7">
    <source>
        <dbReference type="ARBA" id="ARBA00022729"/>
    </source>
</evidence>
<keyword evidence="14" id="KW-0449">Lipoprotein</keyword>
<evidence type="ECO:0000259" key="18">
    <source>
        <dbReference type="Pfam" id="PF22461"/>
    </source>
</evidence>
<keyword evidence="12" id="KW-0564">Palmitate</keyword>